<dbReference type="Pfam" id="PF11253">
    <property type="entry name" value="DUF3052"/>
    <property type="match status" value="1"/>
</dbReference>
<proteinExistence type="predicted"/>
<evidence type="ECO:0000313" key="1">
    <source>
        <dbReference type="EMBL" id="NYI41119.1"/>
    </source>
</evidence>
<gene>
    <name evidence="1" type="ORF">BKA03_001238</name>
</gene>
<comment type="caution">
    <text evidence="1">The sequence shown here is derived from an EMBL/GenBank/DDBJ whole genome shotgun (WGS) entry which is preliminary data.</text>
</comment>
<organism evidence="1 2">
    <name type="scientific">Demequina lutea</name>
    <dbReference type="NCBI Taxonomy" id="431489"/>
    <lineage>
        <taxon>Bacteria</taxon>
        <taxon>Bacillati</taxon>
        <taxon>Actinomycetota</taxon>
        <taxon>Actinomycetes</taxon>
        <taxon>Micrococcales</taxon>
        <taxon>Demequinaceae</taxon>
        <taxon>Demequina</taxon>
    </lineage>
</organism>
<dbReference type="AlphaFoldDB" id="A0A7Y9Z981"/>
<dbReference type="InterPro" id="IPR021412">
    <property type="entry name" value="DUF3052"/>
</dbReference>
<keyword evidence="2" id="KW-1185">Reference proteome</keyword>
<sequence length="142" mass="14977">MATTEGSETLDVSVVSRLGLNPGMVVQEFGFDADVCEALRAGIEAVTGEKLVDEEFGDVTDFAIVWFREGDDDLADLLMDVQALLDSGGQVLLLTPKAGRAGHVPPHTVQEGSSLGGMHATSTFVVDADWAATVLVEKGRSK</sequence>
<accession>A0A7Y9Z981</accession>
<name>A0A7Y9Z981_9MICO</name>
<evidence type="ECO:0008006" key="3">
    <source>
        <dbReference type="Google" id="ProtNLM"/>
    </source>
</evidence>
<reference evidence="1 2" key="1">
    <citation type="submission" date="2020-07" db="EMBL/GenBank/DDBJ databases">
        <title>Sequencing the genomes of 1000 actinobacteria strains.</title>
        <authorList>
            <person name="Klenk H.-P."/>
        </authorList>
    </citation>
    <scope>NUCLEOTIDE SEQUENCE [LARGE SCALE GENOMIC DNA]</scope>
    <source>
        <strain evidence="1 2">DSM 19970</strain>
    </source>
</reference>
<dbReference type="Proteomes" id="UP000547973">
    <property type="component" value="Unassembled WGS sequence"/>
</dbReference>
<evidence type="ECO:0000313" key="2">
    <source>
        <dbReference type="Proteomes" id="UP000547973"/>
    </source>
</evidence>
<dbReference type="RefSeq" id="WP_083971680.1">
    <property type="nucleotide sequence ID" value="NZ_BBRC01000007.1"/>
</dbReference>
<protein>
    <recommendedName>
        <fullName evidence="3">DUF3052 domain-containing protein</fullName>
    </recommendedName>
</protein>
<dbReference type="EMBL" id="JACBZO010000001">
    <property type="protein sequence ID" value="NYI41119.1"/>
    <property type="molecule type" value="Genomic_DNA"/>
</dbReference>